<proteinExistence type="predicted"/>
<dbReference type="Proteomes" id="UP000662111">
    <property type="component" value="Unassembled WGS sequence"/>
</dbReference>
<sequence length="215" mass="23007">MRVRAINVSVARMGLGQEEIASCVYVLDQRVAVIRTAPDALPPVLLEQLRSDLDVEFELAEPLPGRQQRQEGALSVAGAGTNGVLVRLTGNKSWQSAAKRHGLVALVPVLNEPMMDDYEVFTLQRAPLTSSAAPESGPPTAPADLFSASVDRDLFEQLVSMPSGALTDDAGDLSVGSLRIAWELEDADTISFWVLSGEPDEVTAFRSALDAAYGE</sequence>
<organism evidence="1 2">
    <name type="scientific">Ornithinimicrobium pekingense</name>
    <dbReference type="NCBI Taxonomy" id="384677"/>
    <lineage>
        <taxon>Bacteria</taxon>
        <taxon>Bacillati</taxon>
        <taxon>Actinomycetota</taxon>
        <taxon>Actinomycetes</taxon>
        <taxon>Micrococcales</taxon>
        <taxon>Ornithinimicrobiaceae</taxon>
        <taxon>Ornithinimicrobium</taxon>
    </lineage>
</organism>
<keyword evidence="2" id="KW-1185">Reference proteome</keyword>
<evidence type="ECO:0000313" key="1">
    <source>
        <dbReference type="EMBL" id="GGK70948.1"/>
    </source>
</evidence>
<dbReference type="EMBL" id="BMLB01000003">
    <property type="protein sequence ID" value="GGK70948.1"/>
    <property type="molecule type" value="Genomic_DNA"/>
</dbReference>
<name>A0ABQ2FBB8_9MICO</name>
<accession>A0ABQ2FBB8</accession>
<protein>
    <submittedName>
        <fullName evidence="1">Uncharacterized protein</fullName>
    </submittedName>
</protein>
<comment type="caution">
    <text evidence="1">The sequence shown here is derived from an EMBL/GenBank/DDBJ whole genome shotgun (WGS) entry which is preliminary data.</text>
</comment>
<gene>
    <name evidence="1" type="ORF">GCM10011509_19230</name>
</gene>
<evidence type="ECO:0000313" key="2">
    <source>
        <dbReference type="Proteomes" id="UP000662111"/>
    </source>
</evidence>
<reference evidence="2" key="1">
    <citation type="journal article" date="2019" name="Int. J. Syst. Evol. Microbiol.">
        <title>The Global Catalogue of Microorganisms (GCM) 10K type strain sequencing project: providing services to taxonomists for standard genome sequencing and annotation.</title>
        <authorList>
            <consortium name="The Broad Institute Genomics Platform"/>
            <consortium name="The Broad Institute Genome Sequencing Center for Infectious Disease"/>
            <person name="Wu L."/>
            <person name="Ma J."/>
        </authorList>
    </citation>
    <scope>NUCLEOTIDE SEQUENCE [LARGE SCALE GENOMIC DNA]</scope>
    <source>
        <strain evidence="2">CGMCC 1.5362</strain>
    </source>
</reference>